<evidence type="ECO:0000313" key="8">
    <source>
        <dbReference type="EMBL" id="CAF4422112.1"/>
    </source>
</evidence>
<feature type="transmembrane region" description="Helical" evidence="1">
    <location>
        <begin position="40"/>
        <end position="60"/>
    </location>
</feature>
<dbReference type="Proteomes" id="UP000663833">
    <property type="component" value="Unassembled WGS sequence"/>
</dbReference>
<dbReference type="Gene3D" id="1.10.287.70">
    <property type="match status" value="1"/>
</dbReference>
<dbReference type="OrthoDB" id="10031640at2759"/>
<evidence type="ECO:0000313" key="6">
    <source>
        <dbReference type="EMBL" id="CAF3357066.1"/>
    </source>
</evidence>
<feature type="transmembrane region" description="Helical" evidence="1">
    <location>
        <begin position="103"/>
        <end position="127"/>
    </location>
</feature>
<keyword evidence="1" id="KW-1133">Transmembrane helix</keyword>
<proteinExistence type="predicted"/>
<dbReference type="AlphaFoldDB" id="A0A820QLI0"/>
<evidence type="ECO:0000313" key="7">
    <source>
        <dbReference type="EMBL" id="CAF4372402.1"/>
    </source>
</evidence>
<dbReference type="Proteomes" id="UP000663851">
    <property type="component" value="Unassembled WGS sequence"/>
</dbReference>
<organism evidence="8 10">
    <name type="scientific">Rotaria socialis</name>
    <dbReference type="NCBI Taxonomy" id="392032"/>
    <lineage>
        <taxon>Eukaryota</taxon>
        <taxon>Metazoa</taxon>
        <taxon>Spiralia</taxon>
        <taxon>Gnathifera</taxon>
        <taxon>Rotifera</taxon>
        <taxon>Eurotatoria</taxon>
        <taxon>Bdelloidea</taxon>
        <taxon>Philodinida</taxon>
        <taxon>Philodinidae</taxon>
        <taxon>Rotaria</taxon>
    </lineage>
</organism>
<evidence type="ECO:0000313" key="10">
    <source>
        <dbReference type="Proteomes" id="UP000663862"/>
    </source>
</evidence>
<comment type="caution">
    <text evidence="8">The sequence shown here is derived from an EMBL/GenBank/DDBJ whole genome shotgun (WGS) entry which is preliminary data.</text>
</comment>
<dbReference type="EMBL" id="CAJNYV010000327">
    <property type="protein sequence ID" value="CAF3357066.1"/>
    <property type="molecule type" value="Genomic_DNA"/>
</dbReference>
<dbReference type="EMBL" id="CAJOBQ010000821">
    <property type="protein sequence ID" value="CAF4422112.1"/>
    <property type="molecule type" value="Genomic_DNA"/>
</dbReference>
<dbReference type="EMBL" id="CAJNYU010000027">
    <property type="protein sequence ID" value="CAF3318623.1"/>
    <property type="molecule type" value="Genomic_DNA"/>
</dbReference>
<keyword evidence="1" id="KW-0812">Transmembrane</keyword>
<evidence type="ECO:0000313" key="4">
    <source>
        <dbReference type="EMBL" id="CAF3318177.1"/>
    </source>
</evidence>
<dbReference type="EMBL" id="CAJOBO010001384">
    <property type="protein sequence ID" value="CAF4372402.1"/>
    <property type="molecule type" value="Genomic_DNA"/>
</dbReference>
<name>A0A820QLI0_9BILA</name>
<gene>
    <name evidence="5" type="ORF">FME351_LOCUS1137</name>
    <name evidence="3" type="ORF">GRG538_LOCUS338</name>
    <name evidence="7" type="ORF">HFQ381_LOCUS18150</name>
    <name evidence="6" type="ORF">KIK155_LOCUS4133</name>
    <name evidence="2" type="ORF">LUA448_LOCUS194</name>
    <name evidence="9" type="ORF">QYT958_LOCUS172</name>
    <name evidence="4" type="ORF">TIS948_LOCUS19933</name>
    <name evidence="8" type="ORF">TSG867_LOCUS14619</name>
</gene>
<reference evidence="8" key="1">
    <citation type="submission" date="2021-02" db="EMBL/GenBank/DDBJ databases">
        <authorList>
            <person name="Nowell W R."/>
        </authorList>
    </citation>
    <scope>NUCLEOTIDE SEQUENCE</scope>
</reference>
<dbReference type="EMBL" id="CAJNXB010003515">
    <property type="protein sequence ID" value="CAF3318177.1"/>
    <property type="molecule type" value="Genomic_DNA"/>
</dbReference>
<dbReference type="Proteomes" id="UP000663825">
    <property type="component" value="Unassembled WGS sequence"/>
</dbReference>
<evidence type="ECO:0000313" key="2">
    <source>
        <dbReference type="EMBL" id="CAF3166906.1"/>
    </source>
</evidence>
<dbReference type="EMBL" id="CAJOBR010000007">
    <property type="protein sequence ID" value="CAF4444482.1"/>
    <property type="molecule type" value="Genomic_DNA"/>
</dbReference>
<evidence type="ECO:0000256" key="1">
    <source>
        <dbReference type="SAM" id="Phobius"/>
    </source>
</evidence>
<accession>A0A820QLI0</accession>
<keyword evidence="1" id="KW-0472">Membrane</keyword>
<dbReference type="Proteomes" id="UP000663865">
    <property type="component" value="Unassembled WGS sequence"/>
</dbReference>
<dbReference type="EMBL" id="CAJNYT010000009">
    <property type="protein sequence ID" value="CAF3298328.1"/>
    <property type="molecule type" value="Genomic_DNA"/>
</dbReference>
<evidence type="ECO:0000313" key="9">
    <source>
        <dbReference type="EMBL" id="CAF4444482.1"/>
    </source>
</evidence>
<evidence type="ECO:0000313" key="3">
    <source>
        <dbReference type="EMBL" id="CAF3298328.1"/>
    </source>
</evidence>
<dbReference type="Proteomes" id="UP000663869">
    <property type="component" value="Unassembled WGS sequence"/>
</dbReference>
<evidence type="ECO:0000313" key="5">
    <source>
        <dbReference type="EMBL" id="CAF3318623.1"/>
    </source>
</evidence>
<feature type="transmembrane region" description="Helical" evidence="1">
    <location>
        <begin position="81"/>
        <end position="97"/>
    </location>
</feature>
<protein>
    <submittedName>
        <fullName evidence="8">Uncharacterized protein</fullName>
    </submittedName>
</protein>
<dbReference type="Proteomes" id="UP000663862">
    <property type="component" value="Unassembled WGS sequence"/>
</dbReference>
<dbReference type="Proteomes" id="UP000663872">
    <property type="component" value="Unassembled WGS sequence"/>
</dbReference>
<dbReference type="EMBL" id="CAJNYD010000005">
    <property type="protein sequence ID" value="CAF3166906.1"/>
    <property type="molecule type" value="Genomic_DNA"/>
</dbReference>
<dbReference type="SUPFAM" id="SSF81324">
    <property type="entry name" value="Voltage-gated potassium channels"/>
    <property type="match status" value="1"/>
</dbReference>
<dbReference type="Proteomes" id="UP000663848">
    <property type="component" value="Unassembled WGS sequence"/>
</dbReference>
<sequence>MALAFRHLLLIRLCLRDMYHLIDLLCYSGRSSFRVFSHFLLFLATVIFMCIWIGIILYVTDASAMTNYSIDHRTSLAPSRYIYFVYHILLNVGYGDTVEQSILSFIMIIIMTLVACPLLIIIYQNLIQELNIVKTKMSHVETFHRTSFINRLRTKINSYHKSIVN</sequence>